<keyword evidence="5" id="KW-0175">Coiled coil</keyword>
<evidence type="ECO:0000313" key="8">
    <source>
        <dbReference type="EMBL" id="MFC4740147.1"/>
    </source>
</evidence>
<proteinExistence type="predicted"/>
<dbReference type="InterPro" id="IPR028974">
    <property type="entry name" value="TSP_type-3_rpt"/>
</dbReference>
<dbReference type="InterPro" id="IPR006665">
    <property type="entry name" value="OmpA-like"/>
</dbReference>
<dbReference type="InterPro" id="IPR027385">
    <property type="entry name" value="Beta-barrel_OMP"/>
</dbReference>
<dbReference type="EMBL" id="JBHSGW010000025">
    <property type="protein sequence ID" value="MFC4740147.1"/>
    <property type="molecule type" value="Genomic_DNA"/>
</dbReference>
<comment type="caution">
    <text evidence="8">The sequence shown here is derived from an EMBL/GenBank/DDBJ whole genome shotgun (WGS) entry which is preliminary data.</text>
</comment>
<feature type="signal peptide" evidence="6">
    <location>
        <begin position="1"/>
        <end position="18"/>
    </location>
</feature>
<evidence type="ECO:0000259" key="7">
    <source>
        <dbReference type="PROSITE" id="PS51123"/>
    </source>
</evidence>
<dbReference type="SUPFAM" id="SSF103647">
    <property type="entry name" value="TSP type-3 repeat"/>
    <property type="match status" value="1"/>
</dbReference>
<keyword evidence="3 4" id="KW-0472">Membrane</keyword>
<dbReference type="Proteomes" id="UP001595885">
    <property type="component" value="Unassembled WGS sequence"/>
</dbReference>
<accession>A0ABV9P3L5</accession>
<gene>
    <name evidence="8" type="ORF">ACFO3U_09095</name>
</gene>
<dbReference type="CDD" id="cd07185">
    <property type="entry name" value="OmpA_C-like"/>
    <property type="match status" value="1"/>
</dbReference>
<feature type="coiled-coil region" evidence="5">
    <location>
        <begin position="224"/>
        <end position="251"/>
    </location>
</feature>
<feature type="domain" description="OmpA-like" evidence="7">
    <location>
        <begin position="316"/>
        <end position="427"/>
    </location>
</feature>
<dbReference type="Pfam" id="PF13505">
    <property type="entry name" value="OMP_b-brl"/>
    <property type="match status" value="1"/>
</dbReference>
<reference evidence="9" key="1">
    <citation type="journal article" date="2019" name="Int. J. Syst. Evol. Microbiol.">
        <title>The Global Catalogue of Microorganisms (GCM) 10K type strain sequencing project: providing services to taxonomists for standard genome sequencing and annotation.</title>
        <authorList>
            <consortium name="The Broad Institute Genomics Platform"/>
            <consortium name="The Broad Institute Genome Sequencing Center for Infectious Disease"/>
            <person name="Wu L."/>
            <person name="Ma J."/>
        </authorList>
    </citation>
    <scope>NUCLEOTIDE SEQUENCE [LARGE SCALE GENOMIC DNA]</scope>
    <source>
        <strain evidence="9">CCUG 50349</strain>
    </source>
</reference>
<dbReference type="InterPro" id="IPR006664">
    <property type="entry name" value="OMP_bac"/>
</dbReference>
<evidence type="ECO:0000256" key="1">
    <source>
        <dbReference type="ARBA" id="ARBA00004370"/>
    </source>
</evidence>
<keyword evidence="2 6" id="KW-0732">Signal</keyword>
<keyword evidence="9" id="KW-1185">Reference proteome</keyword>
<dbReference type="Gene3D" id="3.30.1330.60">
    <property type="entry name" value="OmpA-like domain"/>
    <property type="match status" value="1"/>
</dbReference>
<evidence type="ECO:0000256" key="4">
    <source>
        <dbReference type="PROSITE-ProRule" id="PRU00473"/>
    </source>
</evidence>
<evidence type="ECO:0000256" key="2">
    <source>
        <dbReference type="ARBA" id="ARBA00022729"/>
    </source>
</evidence>
<name>A0ABV9P3L5_9FLAO</name>
<organism evidence="8 9">
    <name type="scientific">Flavobacterium ponti</name>
    <dbReference type="NCBI Taxonomy" id="665133"/>
    <lineage>
        <taxon>Bacteria</taxon>
        <taxon>Pseudomonadati</taxon>
        <taxon>Bacteroidota</taxon>
        <taxon>Flavobacteriia</taxon>
        <taxon>Flavobacteriales</taxon>
        <taxon>Flavobacteriaceae</taxon>
        <taxon>Flavobacterium</taxon>
    </lineage>
</organism>
<evidence type="ECO:0000256" key="3">
    <source>
        <dbReference type="ARBA" id="ARBA00023136"/>
    </source>
</evidence>
<dbReference type="PRINTS" id="PR01021">
    <property type="entry name" value="OMPADOMAIN"/>
</dbReference>
<sequence length="427" mass="47464">MKKVLLLLSLFIFTSAIAQEEEVNGGMQSNAYNKWSIDVNGGLSRPTTPFMPGYYVEDFSFYHVDLGARYMFNSKFGMKVDFGYDSFENPSDVPEFKSQYYRANLQGVLNLGRALNFEEFTQSFNIQMHGGLGYSFMTSDGFDGEDNMTNVLLGLTGQYKLTEKVALNADFTMINNIRQHYTFDGTSGFGNVPDDRGFNGTLYNATLGLSIYLGSNETHADWAYEMQDEKQAELEERIGEMETMMNDTDRDGVPDYLDVENNTTNGVAVDSKGRAIDLNNNGVPDELERYVETKTKEAVATANGTNGASGRSGKSPYELINQGYINIFFDTDSFDPKSSSTNDLYFVINYLKDNPSATVDIIGSADTRGSSDYNKELSRKRAERVKSIVEKAGIAGSRLNIVPQGEDSLGEGSANYSLVRKVTFKLK</sequence>
<protein>
    <submittedName>
        <fullName evidence="8">OmpA family protein</fullName>
    </submittedName>
</protein>
<feature type="chain" id="PRO_5045456566" evidence="6">
    <location>
        <begin position="19"/>
        <end position="427"/>
    </location>
</feature>
<evidence type="ECO:0000256" key="5">
    <source>
        <dbReference type="SAM" id="Coils"/>
    </source>
</evidence>
<evidence type="ECO:0000256" key="6">
    <source>
        <dbReference type="SAM" id="SignalP"/>
    </source>
</evidence>
<comment type="subcellular location">
    <subcellularLocation>
        <location evidence="1">Membrane</location>
    </subcellularLocation>
</comment>
<dbReference type="PROSITE" id="PS51123">
    <property type="entry name" value="OMPA_2"/>
    <property type="match status" value="1"/>
</dbReference>
<dbReference type="SUPFAM" id="SSF103088">
    <property type="entry name" value="OmpA-like"/>
    <property type="match status" value="1"/>
</dbReference>
<evidence type="ECO:0000313" key="9">
    <source>
        <dbReference type="Proteomes" id="UP001595885"/>
    </source>
</evidence>
<dbReference type="RefSeq" id="WP_379740930.1">
    <property type="nucleotide sequence ID" value="NZ_JBHSGW010000025.1"/>
</dbReference>
<dbReference type="InterPro" id="IPR036737">
    <property type="entry name" value="OmpA-like_sf"/>
</dbReference>
<dbReference type="Pfam" id="PF00691">
    <property type="entry name" value="OmpA"/>
    <property type="match status" value="1"/>
</dbReference>